<dbReference type="Proteomes" id="UP001060215">
    <property type="component" value="Chromosome 13"/>
</dbReference>
<dbReference type="EMBL" id="CM045770">
    <property type="protein sequence ID" value="KAI7990778.1"/>
    <property type="molecule type" value="Genomic_DNA"/>
</dbReference>
<comment type="caution">
    <text evidence="1">The sequence shown here is derived from an EMBL/GenBank/DDBJ whole genome shotgun (WGS) entry which is preliminary data.</text>
</comment>
<organism evidence="1 2">
    <name type="scientific">Camellia lanceoleosa</name>
    <dbReference type="NCBI Taxonomy" id="1840588"/>
    <lineage>
        <taxon>Eukaryota</taxon>
        <taxon>Viridiplantae</taxon>
        <taxon>Streptophyta</taxon>
        <taxon>Embryophyta</taxon>
        <taxon>Tracheophyta</taxon>
        <taxon>Spermatophyta</taxon>
        <taxon>Magnoliopsida</taxon>
        <taxon>eudicotyledons</taxon>
        <taxon>Gunneridae</taxon>
        <taxon>Pentapetalae</taxon>
        <taxon>asterids</taxon>
        <taxon>Ericales</taxon>
        <taxon>Theaceae</taxon>
        <taxon>Camellia</taxon>
    </lineage>
</organism>
<proteinExistence type="predicted"/>
<keyword evidence="2" id="KW-1185">Reference proteome</keyword>
<accession>A0ACC0FPM9</accession>
<name>A0ACC0FPM9_9ERIC</name>
<protein>
    <submittedName>
        <fullName evidence="1">Uncharacterized protein</fullName>
    </submittedName>
</protein>
<evidence type="ECO:0000313" key="2">
    <source>
        <dbReference type="Proteomes" id="UP001060215"/>
    </source>
</evidence>
<sequence length="112" mass="12656">MLCFLAARGVRFQIFCAFSFMICTQGQLQTHTRSNEHEVLPTEAHMSHTIEQNSPARQNQQHNRPSKAVKIARQKSHTSLQLPPTQQYHLNKTAQQGSKISKAEVPLMMTAA</sequence>
<reference evidence="1 2" key="1">
    <citation type="journal article" date="2022" name="Plant J.">
        <title>Chromosome-level genome of Camellia lanceoleosa provides a valuable resource for understanding genome evolution and self-incompatibility.</title>
        <authorList>
            <person name="Gong W."/>
            <person name="Xiao S."/>
            <person name="Wang L."/>
            <person name="Liao Z."/>
            <person name="Chang Y."/>
            <person name="Mo W."/>
            <person name="Hu G."/>
            <person name="Li W."/>
            <person name="Zhao G."/>
            <person name="Zhu H."/>
            <person name="Hu X."/>
            <person name="Ji K."/>
            <person name="Xiang X."/>
            <person name="Song Q."/>
            <person name="Yuan D."/>
            <person name="Jin S."/>
            <person name="Zhang L."/>
        </authorList>
    </citation>
    <scope>NUCLEOTIDE SEQUENCE [LARGE SCALE GENOMIC DNA]</scope>
    <source>
        <strain evidence="1">SQ_2022a</strain>
    </source>
</reference>
<evidence type="ECO:0000313" key="1">
    <source>
        <dbReference type="EMBL" id="KAI7990778.1"/>
    </source>
</evidence>
<gene>
    <name evidence="1" type="ORF">LOK49_LG12G02077</name>
</gene>